<protein>
    <recommendedName>
        <fullName evidence="1">DUF5801 domain-containing protein</fullName>
    </recommendedName>
</protein>
<dbReference type="Pfam" id="PF19116">
    <property type="entry name" value="DUF5801"/>
    <property type="match status" value="3"/>
</dbReference>
<reference evidence="2 3" key="1">
    <citation type="submission" date="2013-02" db="EMBL/GenBank/DDBJ databases">
        <title>The Genome Sequence of Acinetobacter parvus NIPH 1103.</title>
        <authorList>
            <consortium name="The Broad Institute Genome Sequencing Platform"/>
            <consortium name="The Broad Institute Genome Sequencing Center for Infectious Disease"/>
            <person name="Cerqueira G."/>
            <person name="Feldgarden M."/>
            <person name="Courvalin P."/>
            <person name="Perichon B."/>
            <person name="Grillot-Courvalin C."/>
            <person name="Clermont D."/>
            <person name="Rocha E."/>
            <person name="Yoon E.-J."/>
            <person name="Nemec A."/>
            <person name="Walker B."/>
            <person name="Young S.K."/>
            <person name="Zeng Q."/>
            <person name="Gargeya S."/>
            <person name="Fitzgerald M."/>
            <person name="Haas B."/>
            <person name="Abouelleil A."/>
            <person name="Alvarado L."/>
            <person name="Arachchi H.M."/>
            <person name="Berlin A.M."/>
            <person name="Chapman S.B."/>
            <person name="Dewar J."/>
            <person name="Goldberg J."/>
            <person name="Griggs A."/>
            <person name="Gujja S."/>
            <person name="Hansen M."/>
            <person name="Howarth C."/>
            <person name="Imamovic A."/>
            <person name="Larimer J."/>
            <person name="McCowan C."/>
            <person name="Murphy C."/>
            <person name="Neiman D."/>
            <person name="Pearson M."/>
            <person name="Priest M."/>
            <person name="Roberts A."/>
            <person name="Saif S."/>
            <person name="Shea T."/>
            <person name="Sisk P."/>
            <person name="Sykes S."/>
            <person name="Wortman J."/>
            <person name="Nusbaum C."/>
            <person name="Birren B."/>
        </authorList>
    </citation>
    <scope>NUCLEOTIDE SEQUENCE [LARGE SCALE GENOMIC DNA]</scope>
    <source>
        <strain evidence="2 3">NIPH 1103</strain>
    </source>
</reference>
<dbReference type="Proteomes" id="UP000018426">
    <property type="component" value="Unassembled WGS sequence"/>
</dbReference>
<evidence type="ECO:0000313" key="3">
    <source>
        <dbReference type="Proteomes" id="UP000018426"/>
    </source>
</evidence>
<organism evidence="2 3">
    <name type="scientific">Acinetobacter parvus NIPH 1103</name>
    <dbReference type="NCBI Taxonomy" id="1217671"/>
    <lineage>
        <taxon>Bacteria</taxon>
        <taxon>Pseudomonadati</taxon>
        <taxon>Pseudomonadota</taxon>
        <taxon>Gammaproteobacteria</taxon>
        <taxon>Moraxellales</taxon>
        <taxon>Moraxellaceae</taxon>
        <taxon>Acinetobacter</taxon>
    </lineage>
</organism>
<comment type="caution">
    <text evidence="2">The sequence shown here is derived from an EMBL/GenBank/DDBJ whole genome shotgun (WGS) entry which is preliminary data.</text>
</comment>
<sequence length="757" mass="75897">MEVDETTLATDHTQNFSTAFNINYGADGAGTTVYSLGISGAGVPSGVVDVATGQGVYLFLESGSVVGRVGSGGVADAGGAEAFRISVNAGTGEVTLDQVLALTHPTGGTGSPNELINLTTNAVTLTATVTDRDGDTASASISLGDKVGFRDDAPTIVTTGAVINVEVDETTLATDHTQNFSTAFNINYGADGAGTTVYSLGISGAGVPSGVVDVATGQGVYLFLESGSVVGRVGSGGVADAGGAEAFRISVNAGTGEVTLDQVLALTHPTGGTTNGVVTVAADGTITFTPNTGFVGQVSFPYTISDEHGGSSTATETITITNTAPAAVNDNYTTPHNTPVVLNPLQGDTDPENDALSITSINGVTLTPGTAQSIPVTNGVVTVAADGTITFTPNTGFVGQVSFPYTISDGHGGTSQAIETITITNTAPELTSGSARVSEEGLVGGLADSNGNDLTNSRTFNGSLVGADVDSDAVLTYAFTGVPSEALTSNGVAVVWTLVSATEVVGTANGIPVVSVILDSATGDYTVTLDKAVDHADMTQEDILDFTIPTSVTDNHGATAASTLNVIVEDDGPSVTTNAVLTVLEVDETVLTTNDSENFASAFTVNTYGADGQALSNALVYSLGISSVGAVSGVIDVATGQAVYLYALVTGEVVGLVGAGGFADPLGAEAFRISVNAATGQVDLDQVRALQHPNPAQPNELINLTTNAVTLIATATDKDGDSAFASISLGDKVGFRDDAPTIVTTGAVINVEVDETT</sequence>
<dbReference type="Pfam" id="PF17963">
    <property type="entry name" value="Big_9"/>
    <property type="match status" value="1"/>
</dbReference>
<feature type="domain" description="DUF5801" evidence="1">
    <location>
        <begin position="165"/>
        <end position="289"/>
    </location>
</feature>
<gene>
    <name evidence="2" type="ORF">F989_00049</name>
</gene>
<feature type="non-terminal residue" evidence="2">
    <location>
        <position position="757"/>
    </location>
</feature>
<dbReference type="AlphaFoldDB" id="N8RN06"/>
<evidence type="ECO:0000313" key="2">
    <source>
        <dbReference type="EMBL" id="ENU34924.1"/>
    </source>
</evidence>
<feature type="domain" description="DUF5801" evidence="1">
    <location>
        <begin position="584"/>
        <end position="730"/>
    </location>
</feature>
<dbReference type="InterPro" id="IPR043824">
    <property type="entry name" value="DUF5801"/>
</dbReference>
<dbReference type="EMBL" id="APOL01000003">
    <property type="protein sequence ID" value="ENU34924.1"/>
    <property type="molecule type" value="Genomic_DNA"/>
</dbReference>
<evidence type="ECO:0000259" key="1">
    <source>
        <dbReference type="Pfam" id="PF19116"/>
    </source>
</evidence>
<dbReference type="HOGENOM" id="CLU_389643_0_0_6"/>
<dbReference type="Gene3D" id="2.60.40.2810">
    <property type="match status" value="2"/>
</dbReference>
<name>N8RN06_9GAMM</name>
<accession>N8RN06</accession>
<proteinExistence type="predicted"/>
<feature type="domain" description="DUF5801" evidence="1">
    <location>
        <begin position="2"/>
        <end position="144"/>
    </location>
</feature>